<reference evidence="3" key="1">
    <citation type="submission" date="2021-01" db="EMBL/GenBank/DDBJ databases">
        <authorList>
            <person name="Corre E."/>
            <person name="Pelletier E."/>
            <person name="Niang G."/>
            <person name="Scheremetjew M."/>
            <person name="Finn R."/>
            <person name="Kale V."/>
            <person name="Holt S."/>
            <person name="Cochrane G."/>
            <person name="Meng A."/>
            <person name="Brown T."/>
            <person name="Cohen L."/>
        </authorList>
    </citation>
    <scope>NUCLEOTIDE SEQUENCE</scope>
    <source>
        <strain evidence="3">CCMP125</strain>
    </source>
</reference>
<accession>A0A7S2YLK1</accession>
<dbReference type="AlphaFoldDB" id="A0A7S2YLK1"/>
<evidence type="ECO:0000313" key="3">
    <source>
        <dbReference type="EMBL" id="CAD9983072.1"/>
    </source>
</evidence>
<gene>
    <name evidence="3" type="ORF">APAL1065_LOCUS20905</name>
</gene>
<dbReference type="GO" id="GO:0042910">
    <property type="term" value="F:xenobiotic transmembrane transporter activity"/>
    <property type="evidence" value="ECO:0007669"/>
    <property type="project" value="InterPro"/>
</dbReference>
<feature type="transmembrane region" description="Helical" evidence="2">
    <location>
        <begin position="102"/>
        <end position="123"/>
    </location>
</feature>
<evidence type="ECO:0008006" key="4">
    <source>
        <dbReference type="Google" id="ProtNLM"/>
    </source>
</evidence>
<proteinExistence type="inferred from homology"/>
<dbReference type="GO" id="GO:0015297">
    <property type="term" value="F:antiporter activity"/>
    <property type="evidence" value="ECO:0007669"/>
    <property type="project" value="InterPro"/>
</dbReference>
<keyword evidence="2" id="KW-0472">Membrane</keyword>
<evidence type="ECO:0000256" key="2">
    <source>
        <dbReference type="SAM" id="Phobius"/>
    </source>
</evidence>
<dbReference type="EMBL" id="HBHT01031110">
    <property type="protein sequence ID" value="CAD9983072.1"/>
    <property type="molecule type" value="Transcribed_RNA"/>
</dbReference>
<protein>
    <recommendedName>
        <fullName evidence="4">Protein RFT1 homolog</fullName>
    </recommendedName>
</protein>
<feature type="transmembrane region" description="Helical" evidence="2">
    <location>
        <begin position="30"/>
        <end position="49"/>
    </location>
</feature>
<dbReference type="Pfam" id="PF01554">
    <property type="entry name" value="MatE"/>
    <property type="match status" value="1"/>
</dbReference>
<dbReference type="GO" id="GO:0016020">
    <property type="term" value="C:membrane"/>
    <property type="evidence" value="ECO:0007669"/>
    <property type="project" value="InterPro"/>
</dbReference>
<keyword evidence="2" id="KW-1133">Transmembrane helix</keyword>
<comment type="similarity">
    <text evidence="1">Belongs to the multi antimicrobial extrusion (MATE) (TC 2.A.66.1) family.</text>
</comment>
<organism evidence="3">
    <name type="scientific">Entomoneis paludosa</name>
    <dbReference type="NCBI Taxonomy" id="265537"/>
    <lineage>
        <taxon>Eukaryota</taxon>
        <taxon>Sar</taxon>
        <taxon>Stramenopiles</taxon>
        <taxon>Ochrophyta</taxon>
        <taxon>Bacillariophyta</taxon>
        <taxon>Bacillariophyceae</taxon>
        <taxon>Bacillariophycidae</taxon>
        <taxon>Entomoneidaceae</taxon>
        <taxon>Entomoneis</taxon>
    </lineage>
</organism>
<evidence type="ECO:0000256" key="1">
    <source>
        <dbReference type="ARBA" id="ARBA00010199"/>
    </source>
</evidence>
<keyword evidence="2" id="KW-0812">Transmembrane</keyword>
<name>A0A7S2YLK1_9STRA</name>
<sequence length="125" mass="14040">MGGIFKPLFIFCPKAAGAGQHRRAGEYVQISIWMYLIASIPHIVLWWFMTRSVFGWFGFDEDVADAAESYVRIAMFAELINHISEALHTLFYVSGYVITSTVIQTIASILEVAAILGLVFFTIQD</sequence>
<dbReference type="InterPro" id="IPR002528">
    <property type="entry name" value="MATE_fam"/>
</dbReference>